<dbReference type="GO" id="GO:0016020">
    <property type="term" value="C:membrane"/>
    <property type="evidence" value="ECO:0007669"/>
    <property type="project" value="UniProtKB-SubCell"/>
</dbReference>
<evidence type="ECO:0000259" key="12">
    <source>
        <dbReference type="Pfam" id="PF01529"/>
    </source>
</evidence>
<evidence type="ECO:0000313" key="13">
    <source>
        <dbReference type="EMBL" id="TCD64145.1"/>
    </source>
</evidence>
<dbReference type="InterPro" id="IPR039859">
    <property type="entry name" value="PFA4/ZDH16/20/ERF2-like"/>
</dbReference>
<dbReference type="PANTHER" id="PTHR22883:SF488">
    <property type="entry name" value="PALMITOYLTRANSFERASE"/>
    <property type="match status" value="1"/>
</dbReference>
<keyword evidence="6" id="KW-0564">Palmitate</keyword>
<evidence type="ECO:0000256" key="1">
    <source>
        <dbReference type="ARBA" id="ARBA00004141"/>
    </source>
</evidence>
<feature type="compositionally biased region" description="Low complexity" evidence="11">
    <location>
        <begin position="47"/>
        <end position="64"/>
    </location>
</feature>
<proteinExistence type="inferred from homology"/>
<feature type="compositionally biased region" description="Polar residues" evidence="11">
    <location>
        <begin position="269"/>
        <end position="293"/>
    </location>
</feature>
<keyword evidence="7" id="KW-0449">Lipoprotein</keyword>
<feature type="region of interest" description="Disordered" evidence="11">
    <location>
        <begin position="333"/>
        <end position="355"/>
    </location>
</feature>
<dbReference type="GO" id="GO:0005794">
    <property type="term" value="C:Golgi apparatus"/>
    <property type="evidence" value="ECO:0007669"/>
    <property type="project" value="TreeGrafter"/>
</dbReference>
<protein>
    <recommendedName>
        <fullName evidence="10">Palmitoyltransferase</fullName>
        <ecNumber evidence="10">2.3.1.225</ecNumber>
    </recommendedName>
</protein>
<evidence type="ECO:0000256" key="5">
    <source>
        <dbReference type="ARBA" id="ARBA00023136"/>
    </source>
</evidence>
<gene>
    <name evidence="13" type="primary">ERF2</name>
    <name evidence="13" type="ORF">EIP91_004494</name>
</gene>
<comment type="similarity">
    <text evidence="10">Belongs to the DHHC palmitoyltransferase family.</text>
</comment>
<feature type="domain" description="Palmitoyltransferase DHHC" evidence="12">
    <location>
        <begin position="477"/>
        <end position="591"/>
    </location>
</feature>
<evidence type="ECO:0000256" key="6">
    <source>
        <dbReference type="ARBA" id="ARBA00023139"/>
    </source>
</evidence>
<dbReference type="PROSITE" id="PS50216">
    <property type="entry name" value="DHHC"/>
    <property type="match status" value="1"/>
</dbReference>
<evidence type="ECO:0000256" key="4">
    <source>
        <dbReference type="ARBA" id="ARBA00022989"/>
    </source>
</evidence>
<keyword evidence="5 10" id="KW-0472">Membrane</keyword>
<keyword evidence="3 10" id="KW-0812">Transmembrane</keyword>
<name>A0A4R0REW5_9APHY</name>
<keyword evidence="8 10" id="KW-0012">Acyltransferase</keyword>
<accession>A0A4R0REW5</accession>
<feature type="compositionally biased region" description="Polar residues" evidence="11">
    <location>
        <begin position="1"/>
        <end position="41"/>
    </location>
</feature>
<dbReference type="PANTHER" id="PTHR22883">
    <property type="entry name" value="ZINC FINGER DHHC DOMAIN CONTAINING PROTEIN"/>
    <property type="match status" value="1"/>
</dbReference>
<dbReference type="GO" id="GO:0019706">
    <property type="term" value="F:protein-cysteine S-palmitoyltransferase activity"/>
    <property type="evidence" value="ECO:0007669"/>
    <property type="project" value="UniProtKB-EC"/>
</dbReference>
<dbReference type="EC" id="2.3.1.225" evidence="10"/>
<feature type="region of interest" description="Disordered" evidence="11">
    <location>
        <begin position="178"/>
        <end position="239"/>
    </location>
</feature>
<feature type="transmembrane region" description="Helical" evidence="10">
    <location>
        <begin position="566"/>
        <end position="588"/>
    </location>
</feature>
<comment type="caution">
    <text evidence="13">The sequence shown here is derived from an EMBL/GenBank/DDBJ whole genome shotgun (WGS) entry which is preliminary data.</text>
</comment>
<evidence type="ECO:0000256" key="10">
    <source>
        <dbReference type="RuleBase" id="RU079119"/>
    </source>
</evidence>
<evidence type="ECO:0000256" key="7">
    <source>
        <dbReference type="ARBA" id="ARBA00023288"/>
    </source>
</evidence>
<dbReference type="Pfam" id="PF01529">
    <property type="entry name" value="DHHC"/>
    <property type="match status" value="1"/>
</dbReference>
<comment type="subcellular location">
    <subcellularLocation>
        <location evidence="1">Membrane</location>
        <topology evidence="1">Multi-pass membrane protein</topology>
    </subcellularLocation>
</comment>
<evidence type="ECO:0000256" key="9">
    <source>
        <dbReference type="ARBA" id="ARBA00048048"/>
    </source>
</evidence>
<feature type="transmembrane region" description="Helical" evidence="10">
    <location>
        <begin position="382"/>
        <end position="406"/>
    </location>
</feature>
<evidence type="ECO:0000256" key="2">
    <source>
        <dbReference type="ARBA" id="ARBA00022679"/>
    </source>
</evidence>
<dbReference type="STRING" id="92696.A0A4R0REW5"/>
<evidence type="ECO:0000256" key="8">
    <source>
        <dbReference type="ARBA" id="ARBA00023315"/>
    </source>
</evidence>
<keyword evidence="2 10" id="KW-0808">Transferase</keyword>
<dbReference type="GO" id="GO:0005783">
    <property type="term" value="C:endoplasmic reticulum"/>
    <property type="evidence" value="ECO:0007669"/>
    <property type="project" value="TreeGrafter"/>
</dbReference>
<dbReference type="GO" id="GO:0006612">
    <property type="term" value="P:protein targeting to membrane"/>
    <property type="evidence" value="ECO:0007669"/>
    <property type="project" value="TreeGrafter"/>
</dbReference>
<feature type="compositionally biased region" description="Pro residues" evidence="11">
    <location>
        <begin position="115"/>
        <end position="135"/>
    </location>
</feature>
<dbReference type="Proteomes" id="UP000292702">
    <property type="component" value="Unassembled WGS sequence"/>
</dbReference>
<feature type="region of interest" description="Disordered" evidence="11">
    <location>
        <begin position="1"/>
        <end position="140"/>
    </location>
</feature>
<sequence length="673" mass="72711">MSATHSLPQSHSQRVAAQLPFSPSQSSNHLRHQTSTSTSPSKPGAPRPSISSIPPHIRSGSIHSSKSRHGGSSGSPIAEAPHVSIPMYQPRPLSSGSAVSPSSSSFYYPSRPNNSTPPPPVPPLPPIPHTPPPARPLSAGSMISSEAHVMTPVHLMSFTKHSAKESDVSDSIHASTEDLHFATHPPSGSRVTTQKHSREPLLPIGAKSPRRTGSGARPSLTINSGPYGRSDSGVSPSNRMRDSFEKLFKRNSYRRNSPAGPSHHPALTGSGSRSPYVAQSGQNSPISPATNGRMTFEVSDDEGPLSAVSRYKGSSSPGAASSVSFAPMTFNPIPPDTKPPLSETPIPDPKSSSPVRKYRLHPSRNRFFFGGHLITGGDSPWAFIWTLFVVVAITGVWFGTTCVWWWKNESPAVAGIGAYLCLLTISSMLATAFRDPGILPRNLDPEPPYAPPTGSSDSLRAPLPRDLKVRAGIVRVKYCPTCRTYRPPRSSHCKMCDNCVDNCDHHCQWLNNCVGRRNYTTFITCLVTAVTTLVLVICTTAIHLYLLTRAPFNLSFRQGLQTGQGVGSAVAFSMSILVIWPVTALMGYHVRIRNAAHKTLGGPAPPNPFSHGNWRRNLFYVMCRPGGFSWLDAEGLATEDKREINPGMLVLEDDWRSPLVEEGRGRGPGKAEQ</sequence>
<feature type="transmembrane region" description="Helical" evidence="10">
    <location>
        <begin position="522"/>
        <end position="546"/>
    </location>
</feature>
<keyword evidence="14" id="KW-1185">Reference proteome</keyword>
<dbReference type="AlphaFoldDB" id="A0A4R0REW5"/>
<evidence type="ECO:0000256" key="3">
    <source>
        <dbReference type="ARBA" id="ARBA00022692"/>
    </source>
</evidence>
<reference evidence="13 14" key="1">
    <citation type="submission" date="2018-11" db="EMBL/GenBank/DDBJ databases">
        <title>Genome assembly of Steccherinum ochraceum LE-BIN_3174, the white-rot fungus of the Steccherinaceae family (The Residual Polyporoid clade, Polyporales, Basidiomycota).</title>
        <authorList>
            <person name="Fedorova T.V."/>
            <person name="Glazunova O.A."/>
            <person name="Landesman E.O."/>
            <person name="Moiseenko K.V."/>
            <person name="Psurtseva N.V."/>
            <person name="Savinova O.S."/>
            <person name="Shakhova N.V."/>
            <person name="Tyazhelova T.V."/>
            <person name="Vasina D.V."/>
        </authorList>
    </citation>
    <scope>NUCLEOTIDE SEQUENCE [LARGE SCALE GENOMIC DNA]</scope>
    <source>
        <strain evidence="13 14">LE-BIN_3174</strain>
    </source>
</reference>
<feature type="compositionally biased region" description="Low complexity" evidence="11">
    <location>
        <begin position="92"/>
        <end position="114"/>
    </location>
</feature>
<evidence type="ECO:0000313" key="14">
    <source>
        <dbReference type="Proteomes" id="UP000292702"/>
    </source>
</evidence>
<dbReference type="OrthoDB" id="9909019at2759"/>
<dbReference type="EMBL" id="RWJN01000253">
    <property type="protein sequence ID" value="TCD64145.1"/>
    <property type="molecule type" value="Genomic_DNA"/>
</dbReference>
<feature type="region of interest" description="Disordered" evidence="11">
    <location>
        <begin position="252"/>
        <end position="301"/>
    </location>
</feature>
<organism evidence="13 14">
    <name type="scientific">Steccherinum ochraceum</name>
    <dbReference type="NCBI Taxonomy" id="92696"/>
    <lineage>
        <taxon>Eukaryota</taxon>
        <taxon>Fungi</taxon>
        <taxon>Dikarya</taxon>
        <taxon>Basidiomycota</taxon>
        <taxon>Agaricomycotina</taxon>
        <taxon>Agaricomycetes</taxon>
        <taxon>Polyporales</taxon>
        <taxon>Steccherinaceae</taxon>
        <taxon>Steccherinum</taxon>
    </lineage>
</organism>
<dbReference type="InterPro" id="IPR001594">
    <property type="entry name" value="Palmitoyltrfase_DHHC"/>
</dbReference>
<evidence type="ECO:0000256" key="11">
    <source>
        <dbReference type="SAM" id="MobiDB-lite"/>
    </source>
</evidence>
<keyword evidence="4 10" id="KW-1133">Transmembrane helix</keyword>
<comment type="catalytic activity">
    <reaction evidence="9 10">
        <text>L-cysteinyl-[protein] + hexadecanoyl-CoA = S-hexadecanoyl-L-cysteinyl-[protein] + CoA</text>
        <dbReference type="Rhea" id="RHEA:36683"/>
        <dbReference type="Rhea" id="RHEA-COMP:10131"/>
        <dbReference type="Rhea" id="RHEA-COMP:11032"/>
        <dbReference type="ChEBI" id="CHEBI:29950"/>
        <dbReference type="ChEBI" id="CHEBI:57287"/>
        <dbReference type="ChEBI" id="CHEBI:57379"/>
        <dbReference type="ChEBI" id="CHEBI:74151"/>
        <dbReference type="EC" id="2.3.1.225"/>
    </reaction>
</comment>
<comment type="domain">
    <text evidence="10">The DHHC domain is required for palmitoyltransferase activity.</text>
</comment>